<gene>
    <name evidence="1" type="ORF">UU77_C0021G0006</name>
</gene>
<dbReference type="EMBL" id="LCBX01000021">
    <property type="protein sequence ID" value="KKS20648.1"/>
    <property type="molecule type" value="Genomic_DNA"/>
</dbReference>
<reference evidence="1 2" key="1">
    <citation type="journal article" date="2015" name="Nature">
        <title>rRNA introns, odd ribosomes, and small enigmatic genomes across a large radiation of phyla.</title>
        <authorList>
            <person name="Brown C.T."/>
            <person name="Hug L.A."/>
            <person name="Thomas B.C."/>
            <person name="Sharon I."/>
            <person name="Castelle C.J."/>
            <person name="Singh A."/>
            <person name="Wilkins M.J."/>
            <person name="Williams K.H."/>
            <person name="Banfield J.F."/>
        </authorList>
    </citation>
    <scope>NUCLEOTIDE SEQUENCE [LARGE SCALE GENOMIC DNA]</scope>
</reference>
<sequence>MSGINIRVRPDPCLSEQNRRMFIRIMKRTMEGLGITVYPQDGKGHFTLCSSGDVEITEYDLLRTLGNLNFETVSS</sequence>
<accession>A0A0G1A5M2</accession>
<proteinExistence type="predicted"/>
<evidence type="ECO:0000313" key="1">
    <source>
        <dbReference type="EMBL" id="KKS20648.1"/>
    </source>
</evidence>
<organism evidence="1 2">
    <name type="scientific">candidate division WWE3 bacterium GW2011_GWC1_41_7</name>
    <dbReference type="NCBI Taxonomy" id="1619119"/>
    <lineage>
        <taxon>Bacteria</taxon>
        <taxon>Katanobacteria</taxon>
    </lineage>
</organism>
<dbReference type="AlphaFoldDB" id="A0A0G1A5M2"/>
<name>A0A0G1A5M2_UNCKA</name>
<dbReference type="Proteomes" id="UP000034507">
    <property type="component" value="Unassembled WGS sequence"/>
</dbReference>
<evidence type="ECO:0000313" key="2">
    <source>
        <dbReference type="Proteomes" id="UP000034507"/>
    </source>
</evidence>
<comment type="caution">
    <text evidence="1">The sequence shown here is derived from an EMBL/GenBank/DDBJ whole genome shotgun (WGS) entry which is preliminary data.</text>
</comment>
<protein>
    <submittedName>
        <fullName evidence="1">Uncharacterized protein</fullName>
    </submittedName>
</protein>